<evidence type="ECO:0000256" key="6">
    <source>
        <dbReference type="ARBA" id="ARBA00022729"/>
    </source>
</evidence>
<evidence type="ECO:0000256" key="1">
    <source>
        <dbReference type="ARBA" id="ARBA00004115"/>
    </source>
</evidence>
<dbReference type="PANTHER" id="PTHR28090:SF1">
    <property type="entry name" value="PROTEIN ROT1"/>
    <property type="match status" value="1"/>
</dbReference>
<dbReference type="PANTHER" id="PTHR28090">
    <property type="entry name" value="PROTEIN ROT1"/>
    <property type="match status" value="1"/>
</dbReference>
<keyword evidence="5" id="KW-0812">Transmembrane</keyword>
<comment type="caution">
    <text evidence="12">The sequence shown here is derived from an EMBL/GenBank/DDBJ whole genome shotgun (WGS) entry which is preliminary data.</text>
</comment>
<dbReference type="InterPro" id="IPR006076">
    <property type="entry name" value="FAD-dep_OxRdtase"/>
</dbReference>
<name>A0A8H6ZI69_9AGAR</name>
<accession>A0A8H6ZI69</accession>
<evidence type="ECO:0000256" key="10">
    <source>
        <dbReference type="SAM" id="SignalP"/>
    </source>
</evidence>
<sequence>MLLGSLFALVLAGSLASAQDYTADHNTTSIVGTWSSGTQNVVPGSGFANPAQETFTYPKASGVGYSFSDNGWYELARFRYVGNSSHPECIVGTVVWAHGNYDLLDNGSIILTPIGDGYQQVQSPCNKDNTNFIQDYNVTEMYASWRIFTDVTFGPKLHLFQFDGSPVAPLFRLSDQPNMLPQQKLRNNQVQVVTTTSAGFVTTETIVSKRKEARHDVQRRGWGSLWPVCVAGSYRSSITFSGARRFTGTAPPRTSPDKADVTIIGSGLSGAATAYFLLTTGPEDKRPKSVLLLEARDACDGATARNGGHCRPDCYRDYRQYKADFGREQGLKIIQNEKDTLNLTEEIIAKEGIDCDFWRGPSYGMSFLISFPCYSQLTCRKMSQWTNPLPTPSPPRARGDAAPGATAAYTSASSGSLFPRKLVLHLLALCIEKHGMNLQTHTPVRRVVPSTDEGVGGWRVETDRGVVETQKVVYATNAFTATLLPEFLGHIYPFRGQCSAVVPPMAYAGKNVLPGTYAMAYEDYHLSRPGIFADYLIQRPDGIIIFGGQRAAVPAEDLRDNTDDTVVDPRMTTGLREALPRHFAGWPKEGEGEWAHGEGMIHVWTGACSCVSRLWRAEWVQGLWGIPPKARIPYVGELHDKPGAFICAGHHGHGMARIMSCAKGLAALIQGDSWESTGLPECFEPTHERLARPAHRTVYTVV</sequence>
<evidence type="ECO:0000256" key="4">
    <source>
        <dbReference type="ARBA" id="ARBA00017291"/>
    </source>
</evidence>
<feature type="signal peptide" evidence="10">
    <location>
        <begin position="1"/>
        <end position="18"/>
    </location>
</feature>
<evidence type="ECO:0000256" key="8">
    <source>
        <dbReference type="ARBA" id="ARBA00022989"/>
    </source>
</evidence>
<evidence type="ECO:0000256" key="7">
    <source>
        <dbReference type="ARBA" id="ARBA00022824"/>
    </source>
</evidence>
<proteinExistence type="inferred from homology"/>
<dbReference type="SUPFAM" id="SSF51905">
    <property type="entry name" value="FAD/NAD(P)-binding domain"/>
    <property type="match status" value="1"/>
</dbReference>
<evidence type="ECO:0000256" key="3">
    <source>
        <dbReference type="ARBA" id="ARBA00016195"/>
    </source>
</evidence>
<dbReference type="Pfam" id="PF10681">
    <property type="entry name" value="Rot1"/>
    <property type="match status" value="1"/>
</dbReference>
<dbReference type="Pfam" id="PF01266">
    <property type="entry name" value="DAO"/>
    <property type="match status" value="1"/>
</dbReference>
<keyword evidence="13" id="KW-1185">Reference proteome</keyword>
<dbReference type="InterPro" id="IPR036188">
    <property type="entry name" value="FAD/NAD-bd_sf"/>
</dbReference>
<keyword evidence="9" id="KW-0472">Membrane</keyword>
<keyword evidence="8" id="KW-1133">Transmembrane helix</keyword>
<dbReference type="GO" id="GO:0006458">
    <property type="term" value="P:'de novo' protein folding"/>
    <property type="evidence" value="ECO:0007669"/>
    <property type="project" value="InterPro"/>
</dbReference>
<dbReference type="OrthoDB" id="429143at2759"/>
<evidence type="ECO:0000313" key="12">
    <source>
        <dbReference type="EMBL" id="KAF7376761.1"/>
    </source>
</evidence>
<evidence type="ECO:0000259" key="11">
    <source>
        <dbReference type="Pfam" id="PF01266"/>
    </source>
</evidence>
<protein>
    <recommendedName>
        <fullName evidence="4">Protein ROT1</fullName>
    </recommendedName>
    <alternativeName>
        <fullName evidence="3">Protein rot1</fullName>
    </alternativeName>
</protein>
<dbReference type="AlphaFoldDB" id="A0A8H6ZI69"/>
<gene>
    <name evidence="12" type="ORF">MSAN_00093400</name>
</gene>
<dbReference type="Gene3D" id="3.30.9.10">
    <property type="entry name" value="D-Amino Acid Oxidase, subunit A, domain 2"/>
    <property type="match status" value="1"/>
</dbReference>
<keyword evidence="6 10" id="KW-0732">Signal</keyword>
<dbReference type="GO" id="GO:0051082">
    <property type="term" value="F:unfolded protein binding"/>
    <property type="evidence" value="ECO:0007669"/>
    <property type="project" value="TreeGrafter"/>
</dbReference>
<evidence type="ECO:0000256" key="5">
    <source>
        <dbReference type="ARBA" id="ARBA00022692"/>
    </source>
</evidence>
<comment type="similarity">
    <text evidence="2">Belongs to the ROT1 family.</text>
</comment>
<feature type="chain" id="PRO_5034462854" description="Protein ROT1" evidence="10">
    <location>
        <begin position="19"/>
        <end position="702"/>
    </location>
</feature>
<comment type="subcellular location">
    <subcellularLocation>
        <location evidence="1">Endoplasmic reticulum membrane</location>
        <topology evidence="1">Single-pass type I membrane protein</topology>
    </subcellularLocation>
</comment>
<evidence type="ECO:0000313" key="13">
    <source>
        <dbReference type="Proteomes" id="UP000623467"/>
    </source>
</evidence>
<dbReference type="EMBL" id="JACAZH010000001">
    <property type="protein sequence ID" value="KAF7376761.1"/>
    <property type="molecule type" value="Genomic_DNA"/>
</dbReference>
<reference evidence="12" key="1">
    <citation type="submission" date="2020-05" db="EMBL/GenBank/DDBJ databases">
        <title>Mycena genomes resolve the evolution of fungal bioluminescence.</title>
        <authorList>
            <person name="Tsai I.J."/>
        </authorList>
    </citation>
    <scope>NUCLEOTIDE SEQUENCE</scope>
    <source>
        <strain evidence="12">160909Yilan</strain>
    </source>
</reference>
<evidence type="ECO:0000256" key="9">
    <source>
        <dbReference type="ARBA" id="ARBA00023136"/>
    </source>
</evidence>
<dbReference type="GO" id="GO:0005789">
    <property type="term" value="C:endoplasmic reticulum membrane"/>
    <property type="evidence" value="ECO:0007669"/>
    <property type="project" value="UniProtKB-SubCell"/>
</dbReference>
<dbReference type="InterPro" id="IPR019623">
    <property type="entry name" value="Rot1"/>
</dbReference>
<dbReference type="Gene3D" id="3.50.50.60">
    <property type="entry name" value="FAD/NAD(P)-binding domain"/>
    <property type="match status" value="1"/>
</dbReference>
<feature type="domain" description="FAD dependent oxidoreductase" evidence="11">
    <location>
        <begin position="260"/>
        <end position="668"/>
    </location>
</feature>
<dbReference type="Proteomes" id="UP000623467">
    <property type="component" value="Unassembled WGS sequence"/>
</dbReference>
<keyword evidence="7" id="KW-0256">Endoplasmic reticulum</keyword>
<organism evidence="12 13">
    <name type="scientific">Mycena sanguinolenta</name>
    <dbReference type="NCBI Taxonomy" id="230812"/>
    <lineage>
        <taxon>Eukaryota</taxon>
        <taxon>Fungi</taxon>
        <taxon>Dikarya</taxon>
        <taxon>Basidiomycota</taxon>
        <taxon>Agaricomycotina</taxon>
        <taxon>Agaricomycetes</taxon>
        <taxon>Agaricomycetidae</taxon>
        <taxon>Agaricales</taxon>
        <taxon>Marasmiineae</taxon>
        <taxon>Mycenaceae</taxon>
        <taxon>Mycena</taxon>
    </lineage>
</organism>
<evidence type="ECO:0000256" key="2">
    <source>
        <dbReference type="ARBA" id="ARBA00007149"/>
    </source>
</evidence>